<evidence type="ECO:0000313" key="3">
    <source>
        <dbReference type="Proteomes" id="UP000292702"/>
    </source>
</evidence>
<sequence length="345" mass="38379">MAPRTQDGVTDPDEGSHTQGSLVVQPEEPQSGEEDMLVEPPEERLATQNEFVQGSSNDRLNRPRAEQHETSSQPRSSPLLAQDAAPSQTTTARARRNLAKCTWEPCLPGQEVHAFVSALPLPRQSKYNVFNALCHCGVENAEDLDALARLIHDDGQAEQIITVRGVHIIEWLVFRHALQNHGSKQICPGPDTQFTSFLEGCTPPLLHLSGALHDMCQHTLQDLVELSTLQGPDWPRLQSHLISQGFTLSEWLSFRQRLRSLSSDSGSDSTLGARTNTSTVSSGSKVVEALKKVGLRLDEDIDKFCRLNMEHLDELLEMLSREGVSYADCQHVKVELQQRAREHSM</sequence>
<dbReference type="OrthoDB" id="10516441at2759"/>
<feature type="compositionally biased region" description="Basic and acidic residues" evidence="1">
    <location>
        <begin position="59"/>
        <end position="69"/>
    </location>
</feature>
<reference evidence="2 3" key="1">
    <citation type="submission" date="2018-11" db="EMBL/GenBank/DDBJ databases">
        <title>Genome assembly of Steccherinum ochraceum LE-BIN_3174, the white-rot fungus of the Steccherinaceae family (The Residual Polyporoid clade, Polyporales, Basidiomycota).</title>
        <authorList>
            <person name="Fedorova T.V."/>
            <person name="Glazunova O.A."/>
            <person name="Landesman E.O."/>
            <person name="Moiseenko K.V."/>
            <person name="Psurtseva N.V."/>
            <person name="Savinova O.S."/>
            <person name="Shakhova N.V."/>
            <person name="Tyazhelova T.V."/>
            <person name="Vasina D.V."/>
        </authorList>
    </citation>
    <scope>NUCLEOTIDE SEQUENCE [LARGE SCALE GENOMIC DNA]</scope>
    <source>
        <strain evidence="2 3">LE-BIN_3174</strain>
    </source>
</reference>
<evidence type="ECO:0000256" key="1">
    <source>
        <dbReference type="SAM" id="MobiDB-lite"/>
    </source>
</evidence>
<keyword evidence="3" id="KW-1185">Reference proteome</keyword>
<dbReference type="Proteomes" id="UP000292702">
    <property type="component" value="Unassembled WGS sequence"/>
</dbReference>
<feature type="region of interest" description="Disordered" evidence="1">
    <location>
        <begin position="1"/>
        <end position="89"/>
    </location>
</feature>
<comment type="caution">
    <text evidence="2">The sequence shown here is derived from an EMBL/GenBank/DDBJ whole genome shotgun (WGS) entry which is preliminary data.</text>
</comment>
<proteinExistence type="predicted"/>
<accession>A0A4R0RQI9</accession>
<protein>
    <submittedName>
        <fullName evidence="2">Uncharacterized protein</fullName>
    </submittedName>
</protein>
<dbReference type="AlphaFoldDB" id="A0A4R0RQI9"/>
<organism evidence="2 3">
    <name type="scientific">Steccherinum ochraceum</name>
    <dbReference type="NCBI Taxonomy" id="92696"/>
    <lineage>
        <taxon>Eukaryota</taxon>
        <taxon>Fungi</taxon>
        <taxon>Dikarya</taxon>
        <taxon>Basidiomycota</taxon>
        <taxon>Agaricomycotina</taxon>
        <taxon>Agaricomycetes</taxon>
        <taxon>Polyporales</taxon>
        <taxon>Steccherinaceae</taxon>
        <taxon>Steccherinum</taxon>
    </lineage>
</organism>
<name>A0A4R0RQI9_9APHY</name>
<feature type="compositionally biased region" description="Polar residues" evidence="1">
    <location>
        <begin position="46"/>
        <end position="58"/>
    </location>
</feature>
<evidence type="ECO:0000313" key="2">
    <source>
        <dbReference type="EMBL" id="TCD71160.1"/>
    </source>
</evidence>
<dbReference type="EMBL" id="RWJN01000009">
    <property type="protein sequence ID" value="TCD71160.1"/>
    <property type="molecule type" value="Genomic_DNA"/>
</dbReference>
<gene>
    <name evidence="2" type="ORF">EIP91_012108</name>
</gene>